<evidence type="ECO:0000313" key="2">
    <source>
        <dbReference type="Proteomes" id="UP000814033"/>
    </source>
</evidence>
<dbReference type="Proteomes" id="UP000814033">
    <property type="component" value="Unassembled WGS sequence"/>
</dbReference>
<dbReference type="EMBL" id="MU275871">
    <property type="protein sequence ID" value="KAI0049583.1"/>
    <property type="molecule type" value="Genomic_DNA"/>
</dbReference>
<proteinExistence type="predicted"/>
<comment type="caution">
    <text evidence="1">The sequence shown here is derived from an EMBL/GenBank/DDBJ whole genome shotgun (WGS) entry which is preliminary data.</text>
</comment>
<name>A0ACB8S1A3_9AGAM</name>
<reference evidence="1" key="1">
    <citation type="submission" date="2021-02" db="EMBL/GenBank/DDBJ databases">
        <authorList>
            <consortium name="DOE Joint Genome Institute"/>
            <person name="Ahrendt S."/>
            <person name="Looney B.P."/>
            <person name="Miyauchi S."/>
            <person name="Morin E."/>
            <person name="Drula E."/>
            <person name="Courty P.E."/>
            <person name="Chicoki N."/>
            <person name="Fauchery L."/>
            <person name="Kohler A."/>
            <person name="Kuo A."/>
            <person name="Labutti K."/>
            <person name="Pangilinan J."/>
            <person name="Lipzen A."/>
            <person name="Riley R."/>
            <person name="Andreopoulos W."/>
            <person name="He G."/>
            <person name="Johnson J."/>
            <person name="Barry K.W."/>
            <person name="Grigoriev I.V."/>
            <person name="Nagy L."/>
            <person name="Hibbett D."/>
            <person name="Henrissat B."/>
            <person name="Matheny P.B."/>
            <person name="Labbe J."/>
            <person name="Martin F."/>
        </authorList>
    </citation>
    <scope>NUCLEOTIDE SEQUENCE</scope>
    <source>
        <strain evidence="1">FP105234-sp</strain>
    </source>
</reference>
<organism evidence="1 2">
    <name type="scientific">Auriscalpium vulgare</name>
    <dbReference type="NCBI Taxonomy" id="40419"/>
    <lineage>
        <taxon>Eukaryota</taxon>
        <taxon>Fungi</taxon>
        <taxon>Dikarya</taxon>
        <taxon>Basidiomycota</taxon>
        <taxon>Agaricomycotina</taxon>
        <taxon>Agaricomycetes</taxon>
        <taxon>Russulales</taxon>
        <taxon>Auriscalpiaceae</taxon>
        <taxon>Auriscalpium</taxon>
    </lineage>
</organism>
<protein>
    <submittedName>
        <fullName evidence="1">Rhomboid-domain-containing protein</fullName>
    </submittedName>
</protein>
<reference evidence="1" key="2">
    <citation type="journal article" date="2022" name="New Phytol.">
        <title>Evolutionary transition to the ectomycorrhizal habit in the genomes of a hyperdiverse lineage of mushroom-forming fungi.</title>
        <authorList>
            <person name="Looney B."/>
            <person name="Miyauchi S."/>
            <person name="Morin E."/>
            <person name="Drula E."/>
            <person name="Courty P.E."/>
            <person name="Kohler A."/>
            <person name="Kuo A."/>
            <person name="LaButti K."/>
            <person name="Pangilinan J."/>
            <person name="Lipzen A."/>
            <person name="Riley R."/>
            <person name="Andreopoulos W."/>
            <person name="He G."/>
            <person name="Johnson J."/>
            <person name="Nolan M."/>
            <person name="Tritt A."/>
            <person name="Barry K.W."/>
            <person name="Grigoriev I.V."/>
            <person name="Nagy L.G."/>
            <person name="Hibbett D."/>
            <person name="Henrissat B."/>
            <person name="Matheny P.B."/>
            <person name="Labbe J."/>
            <person name="Martin F.M."/>
        </authorList>
    </citation>
    <scope>NUCLEOTIDE SEQUENCE</scope>
    <source>
        <strain evidence="1">FP105234-sp</strain>
    </source>
</reference>
<sequence>MLWSPRLLRTSARSFRALQPRPPCSNVFSHVAFVRPPVAAPPRLSPLLARLSGGIVRFSRSSILAATHRDLGPVPSFASKLAKQQRPGPWRRFTGPINRIPPDLLFYGIIAVNVTVFSIWSYSTVKYRMQGVPDLIHWMHNNFTVSWRNIKQGRLWTILTSCFSHKDVEHILMNGLTFFFMAPSVLSILGNARFLALYFGGGIIASLTSLAWHRSGPDYSSHGASGAIYAVISFFACVAPNTKFLIFFVIPCPAWAFVGGVFLLDSYSAIANKRMTTDTAGHVGGLLAGIAYYVFRTRFRI</sequence>
<keyword evidence="2" id="KW-1185">Reference proteome</keyword>
<evidence type="ECO:0000313" key="1">
    <source>
        <dbReference type="EMBL" id="KAI0049583.1"/>
    </source>
</evidence>
<gene>
    <name evidence="1" type="ORF">FA95DRAFT_1556672</name>
</gene>
<accession>A0ACB8S1A3</accession>